<dbReference type="GeneID" id="5850415"/>
<dbReference type="Proteomes" id="UP000203316">
    <property type="component" value="Segment"/>
</dbReference>
<dbReference type="RefSeq" id="YP_001651025.1">
    <property type="nucleotide sequence ID" value="NC_010276.1"/>
</dbReference>
<dbReference type="EMBL" id="EU309041">
    <property type="protein sequence ID" value="ABY65841.1"/>
    <property type="molecule type" value="Genomic_DNA"/>
</dbReference>
<name>B0FDY3_9ABAC</name>
<protein>
    <submittedName>
        <fullName evidence="1">Uncharacterized protein</fullName>
    </submittedName>
</protein>
<organism evidence="1 2">
    <name type="scientific">Orgyia leucostigma nucleopolyhedrovirus</name>
    <dbReference type="NCBI Taxonomy" id="490711"/>
    <lineage>
        <taxon>Viruses</taxon>
        <taxon>Viruses incertae sedis</taxon>
        <taxon>Naldaviricetes</taxon>
        <taxon>Lefavirales</taxon>
        <taxon>Baculoviridae</taxon>
        <taxon>Alphabaculovirus</taxon>
        <taxon>Alphabaculovirus orleucostigmae</taxon>
    </lineage>
</organism>
<keyword evidence="2" id="KW-1185">Reference proteome</keyword>
<reference evidence="1 2" key="1">
    <citation type="submission" date="2007-11" db="EMBL/GenBank/DDBJ databases">
        <title>Sequence and organization of Orgyia leucostigma nucleopolyhedrovirus genome.</title>
        <authorList>
            <person name="Eveleigh R.J.M."/>
            <person name="Lapointe R."/>
            <person name="Graham R.I."/>
            <person name="Lauzon H.A.M."/>
            <person name="Pavlik L."/>
            <person name="Arif B.M."/>
            <person name="Lucarotti C.J."/>
        </authorList>
    </citation>
    <scope>NUCLEOTIDE SEQUENCE [LARGE SCALE GENOMIC DNA]</scope>
    <source>
        <strain evidence="1">CFS-77</strain>
    </source>
</reference>
<proteinExistence type="predicted"/>
<dbReference type="KEGG" id="vg:5850415"/>
<accession>B0FDY3</accession>
<dbReference type="OrthoDB" id="29262at10239"/>
<sequence>MYKIDQSRVRDNAARVNNATTPSYAYNKTVVSRGNVNVATILNDHDTIKNEIYKLRSQLHQVCQQASGTDNDLCERIKFSNRLPGFYDNNAPITNTSGGILNVTLSPDKVADVQRLRHDDDRRMSSVGVELVG</sequence>
<evidence type="ECO:0000313" key="2">
    <source>
        <dbReference type="Proteomes" id="UP000203316"/>
    </source>
</evidence>
<evidence type="ECO:0000313" key="1">
    <source>
        <dbReference type="EMBL" id="ABY65841.1"/>
    </source>
</evidence>